<sequence>MGGEGAMLKSKMRRVNSCKCVHVEDETPTTLFVGHFESLASEFWILKDIVMWLPEGSGESSSGPRSYVSQSEFDAYIIYQRKQKVKLDKF</sequence>
<organism evidence="1 2">
    <name type="scientific">Solanum commersonii</name>
    <name type="common">Commerson's wild potato</name>
    <name type="synonym">Commerson's nightshade</name>
    <dbReference type="NCBI Taxonomy" id="4109"/>
    <lineage>
        <taxon>Eukaryota</taxon>
        <taxon>Viridiplantae</taxon>
        <taxon>Streptophyta</taxon>
        <taxon>Embryophyta</taxon>
        <taxon>Tracheophyta</taxon>
        <taxon>Spermatophyta</taxon>
        <taxon>Magnoliopsida</taxon>
        <taxon>eudicotyledons</taxon>
        <taxon>Gunneridae</taxon>
        <taxon>Pentapetalae</taxon>
        <taxon>asterids</taxon>
        <taxon>lamiids</taxon>
        <taxon>Solanales</taxon>
        <taxon>Solanaceae</taxon>
        <taxon>Solanoideae</taxon>
        <taxon>Solaneae</taxon>
        <taxon>Solanum</taxon>
    </lineage>
</organism>
<evidence type="ECO:0000313" key="2">
    <source>
        <dbReference type="Proteomes" id="UP000824120"/>
    </source>
</evidence>
<accession>A0A9J5Z1Q7</accession>
<name>A0A9J5Z1Q7_SOLCO</name>
<gene>
    <name evidence="1" type="ORF">H5410_027396</name>
</gene>
<comment type="caution">
    <text evidence="1">The sequence shown here is derived from an EMBL/GenBank/DDBJ whole genome shotgun (WGS) entry which is preliminary data.</text>
</comment>
<protein>
    <submittedName>
        <fullName evidence="1">Uncharacterized protein</fullName>
    </submittedName>
</protein>
<evidence type="ECO:0000313" key="1">
    <source>
        <dbReference type="EMBL" id="KAG5605904.1"/>
    </source>
</evidence>
<proteinExistence type="predicted"/>
<keyword evidence="2" id="KW-1185">Reference proteome</keyword>
<dbReference type="EMBL" id="JACXVP010000005">
    <property type="protein sequence ID" value="KAG5605904.1"/>
    <property type="molecule type" value="Genomic_DNA"/>
</dbReference>
<dbReference type="Proteomes" id="UP000824120">
    <property type="component" value="Chromosome 5"/>
</dbReference>
<reference evidence="1 2" key="1">
    <citation type="submission" date="2020-09" db="EMBL/GenBank/DDBJ databases">
        <title>De no assembly of potato wild relative species, Solanum commersonii.</title>
        <authorList>
            <person name="Cho K."/>
        </authorList>
    </citation>
    <scope>NUCLEOTIDE SEQUENCE [LARGE SCALE GENOMIC DNA]</scope>
    <source>
        <strain evidence="1">LZ3.2</strain>
        <tissue evidence="1">Leaf</tissue>
    </source>
</reference>
<dbReference type="AlphaFoldDB" id="A0A9J5Z1Q7"/>